<name>A0A8T1U5F4_9STRA</name>
<dbReference type="EMBL" id="JAENGZ010000776">
    <property type="protein sequence ID" value="KAG6954055.1"/>
    <property type="molecule type" value="Genomic_DNA"/>
</dbReference>
<sequence length="113" mass="12815">MSCTTTFSRVMTFWTHSTRMNDNDACYEGAMDTEQENIRGHADAWRVGGESDEEKNESTTEREFLVRRSTSIAYGISQDLFAKMFSHQFPFGRATLVSIAAKLCQSRNVSNIT</sequence>
<dbReference type="Proteomes" id="UP000688947">
    <property type="component" value="Unassembled WGS sequence"/>
</dbReference>
<comment type="caution">
    <text evidence="1">The sequence shown here is derived from an EMBL/GenBank/DDBJ whole genome shotgun (WGS) entry which is preliminary data.</text>
</comment>
<proteinExistence type="predicted"/>
<organism evidence="1 2">
    <name type="scientific">Phytophthora cactorum</name>
    <dbReference type="NCBI Taxonomy" id="29920"/>
    <lineage>
        <taxon>Eukaryota</taxon>
        <taxon>Sar</taxon>
        <taxon>Stramenopiles</taxon>
        <taxon>Oomycota</taxon>
        <taxon>Peronosporomycetes</taxon>
        <taxon>Peronosporales</taxon>
        <taxon>Peronosporaceae</taxon>
        <taxon>Phytophthora</taxon>
    </lineage>
</organism>
<dbReference type="AlphaFoldDB" id="A0A8T1U5F4"/>
<evidence type="ECO:0000313" key="1">
    <source>
        <dbReference type="EMBL" id="KAG6954055.1"/>
    </source>
</evidence>
<gene>
    <name evidence="1" type="ORF">JG687_00012038</name>
</gene>
<accession>A0A8T1U5F4</accession>
<reference evidence="1" key="1">
    <citation type="submission" date="2021-01" db="EMBL/GenBank/DDBJ databases">
        <title>Phytophthora aleatoria, a newly-described species from Pinus radiata is distinct from Phytophthora cactorum isolates based on comparative genomics.</title>
        <authorList>
            <person name="Mcdougal R."/>
            <person name="Panda P."/>
            <person name="Williams N."/>
            <person name="Studholme D.J."/>
        </authorList>
    </citation>
    <scope>NUCLEOTIDE SEQUENCE</scope>
    <source>
        <strain evidence="1">NZFS 3830</strain>
    </source>
</reference>
<protein>
    <submittedName>
        <fullName evidence="1">Uncharacterized protein</fullName>
    </submittedName>
</protein>
<evidence type="ECO:0000313" key="2">
    <source>
        <dbReference type="Proteomes" id="UP000688947"/>
    </source>
</evidence>